<keyword evidence="2" id="KW-1185">Reference proteome</keyword>
<dbReference type="EMBL" id="GL348718">
    <property type="protein sequence ID" value="EFH49317.1"/>
    <property type="molecule type" value="Genomic_DNA"/>
</dbReference>
<evidence type="ECO:0000313" key="1">
    <source>
        <dbReference type="EMBL" id="EFH49317.1"/>
    </source>
</evidence>
<sequence>MENLKDALRFICSCYFWRMALFWNIALFQLLKKSIFGSEKHFVYNISNSTLVHTQTLGSNFHL</sequence>
<dbReference type="STRING" id="81972.D7M7U1"/>
<name>D7M7U1_ARALL</name>
<proteinExistence type="predicted"/>
<organism evidence="2">
    <name type="scientific">Arabidopsis lyrata subsp. lyrata</name>
    <name type="common">Lyre-leaved rock-cress</name>
    <dbReference type="NCBI Taxonomy" id="81972"/>
    <lineage>
        <taxon>Eukaryota</taxon>
        <taxon>Viridiplantae</taxon>
        <taxon>Streptophyta</taxon>
        <taxon>Embryophyta</taxon>
        <taxon>Tracheophyta</taxon>
        <taxon>Spermatophyta</taxon>
        <taxon>Magnoliopsida</taxon>
        <taxon>eudicotyledons</taxon>
        <taxon>Gunneridae</taxon>
        <taxon>Pentapetalae</taxon>
        <taxon>rosids</taxon>
        <taxon>malvids</taxon>
        <taxon>Brassicales</taxon>
        <taxon>Brassicaceae</taxon>
        <taxon>Camelineae</taxon>
        <taxon>Arabidopsis</taxon>
    </lineage>
</organism>
<dbReference type="Proteomes" id="UP000008694">
    <property type="component" value="Unassembled WGS sequence"/>
</dbReference>
<dbReference type="AlphaFoldDB" id="D7M7U1"/>
<gene>
    <name evidence="1" type="ORF">ARALYDRAFT_908118</name>
</gene>
<evidence type="ECO:0000313" key="2">
    <source>
        <dbReference type="Proteomes" id="UP000008694"/>
    </source>
</evidence>
<dbReference type="Gramene" id="scaffold_600175.1">
    <property type="protein sequence ID" value="scaffold_600175.1"/>
    <property type="gene ID" value="scaffold_600175.1"/>
</dbReference>
<dbReference type="HOGENOM" id="CLU_2888808_0_0_1"/>
<reference evidence="2" key="1">
    <citation type="journal article" date="2011" name="Nat. Genet.">
        <title>The Arabidopsis lyrata genome sequence and the basis of rapid genome size change.</title>
        <authorList>
            <person name="Hu T.T."/>
            <person name="Pattyn P."/>
            <person name="Bakker E.G."/>
            <person name="Cao J."/>
            <person name="Cheng J.-F."/>
            <person name="Clark R.M."/>
            <person name="Fahlgren N."/>
            <person name="Fawcett J.A."/>
            <person name="Grimwood J."/>
            <person name="Gundlach H."/>
            <person name="Haberer G."/>
            <person name="Hollister J.D."/>
            <person name="Ossowski S."/>
            <person name="Ottilar R.P."/>
            <person name="Salamov A.A."/>
            <person name="Schneeberger K."/>
            <person name="Spannagl M."/>
            <person name="Wang X."/>
            <person name="Yang L."/>
            <person name="Nasrallah M.E."/>
            <person name="Bergelson J."/>
            <person name="Carrington J.C."/>
            <person name="Gaut B.S."/>
            <person name="Schmutz J."/>
            <person name="Mayer K.F.X."/>
            <person name="Van de Peer Y."/>
            <person name="Grigoriev I.V."/>
            <person name="Nordborg M."/>
            <person name="Weigel D."/>
            <person name="Guo Y.-L."/>
        </authorList>
    </citation>
    <scope>NUCLEOTIDE SEQUENCE [LARGE SCALE GENOMIC DNA]</scope>
    <source>
        <strain evidence="2">cv. MN47</strain>
    </source>
</reference>
<accession>D7M7U1</accession>
<protein>
    <submittedName>
        <fullName evidence="1">Uncharacterized protein</fullName>
    </submittedName>
</protein>